<feature type="region of interest" description="Disordered" evidence="1">
    <location>
        <begin position="440"/>
        <end position="464"/>
    </location>
</feature>
<evidence type="ECO:0000313" key="5">
    <source>
        <dbReference type="Proteomes" id="UP000824166"/>
    </source>
</evidence>
<protein>
    <submittedName>
        <fullName evidence="4">DUF58 domain-containing protein</fullName>
    </submittedName>
</protein>
<proteinExistence type="predicted"/>
<name>A0ABS6I528_9MICC</name>
<feature type="domain" description="DUF58" evidence="3">
    <location>
        <begin position="205"/>
        <end position="246"/>
    </location>
</feature>
<evidence type="ECO:0000313" key="4">
    <source>
        <dbReference type="EMBL" id="MBU8866817.1"/>
    </source>
</evidence>
<dbReference type="RefSeq" id="WP_216924957.1">
    <property type="nucleotide sequence ID" value="NZ_JAHOPC010000005.1"/>
</dbReference>
<reference evidence="4 5" key="1">
    <citation type="submission" date="2021-06" db="EMBL/GenBank/DDBJ databases">
        <authorList>
            <person name="Jeong J.W."/>
        </authorList>
    </citation>
    <scope>NUCLEOTIDE SEQUENCE [LARGE SCALE GENOMIC DNA]</scope>
    <source>
        <strain evidence="4 5">MMS21-TAE1-1</strain>
    </source>
</reference>
<dbReference type="Proteomes" id="UP000824166">
    <property type="component" value="Unassembled WGS sequence"/>
</dbReference>
<feature type="region of interest" description="Disordered" evidence="1">
    <location>
        <begin position="347"/>
        <end position="382"/>
    </location>
</feature>
<dbReference type="PANTHER" id="PTHR34351">
    <property type="entry name" value="SLR1927 PROTEIN-RELATED"/>
    <property type="match status" value="1"/>
</dbReference>
<dbReference type="EMBL" id="JAHOPC010000005">
    <property type="protein sequence ID" value="MBU8866817.1"/>
    <property type="molecule type" value="Genomic_DNA"/>
</dbReference>
<keyword evidence="2" id="KW-1133">Transmembrane helix</keyword>
<keyword evidence="2" id="KW-0472">Membrane</keyword>
<keyword evidence="5" id="KW-1185">Reference proteome</keyword>
<feature type="transmembrane region" description="Helical" evidence="2">
    <location>
        <begin position="39"/>
        <end position="59"/>
    </location>
</feature>
<feature type="compositionally biased region" description="Basic and acidic residues" evidence="1">
    <location>
        <begin position="446"/>
        <end position="464"/>
    </location>
</feature>
<sequence length="517" mass="55847">MALVDRLPKHLFTSRGWGLLAAGVVSLVCAYIMGRRDLLTLAVFLFILPLVALAGVRVLKPKFQVYREFNPSTVETSTATTVRLAVARSTFSTGHVIMEEQLPPRFGDPPAFRFPARSATGGTSRYEYHLRSGKRGQFRIGPVTAEFSDPFGLSLRRHAIDDGDLLTVTPAAVELPVTGLAGARGNDGVTATRIRANPSDDDIMTREYRHGDPMRRVHWPATARHGQLMVRQEESVTTPEATIILDQRFAAFASGSGSVFSSHDDDSDLVTSPNFEWVVTAAMSISAHLAERNYSLRVLDAFGSPAFIRSPSAPDPGVEEFSGAAGLHAIAEGLAAIELSGPKHHWVDHHRAGENSPEHSRRTPEPSGSMPNRFTGASEVHGQENVDSVFDDRLMDKLAAHRLRGPLLALLGNLTLAEAKALAPAAGYGANAFAIVVTDPQSSTESRNHEFRIPDSRNPDSRNKDDVLETLRQGGWKAVSVTSKTPLTAAWSAFDEGGLLVAASAAMDVRRGAAVPR</sequence>
<gene>
    <name evidence="4" type="ORF">KSW38_10995</name>
</gene>
<accession>A0ABS6I528</accession>
<comment type="caution">
    <text evidence="4">The sequence shown here is derived from an EMBL/GenBank/DDBJ whole genome shotgun (WGS) entry which is preliminary data.</text>
</comment>
<evidence type="ECO:0000256" key="1">
    <source>
        <dbReference type="SAM" id="MobiDB-lite"/>
    </source>
</evidence>
<organism evidence="4 5">
    <name type="scientific">Paenarthrobacter aromaticivorans</name>
    <dbReference type="NCBI Taxonomy" id="2849150"/>
    <lineage>
        <taxon>Bacteria</taxon>
        <taxon>Bacillati</taxon>
        <taxon>Actinomycetota</taxon>
        <taxon>Actinomycetes</taxon>
        <taxon>Micrococcales</taxon>
        <taxon>Micrococcaceae</taxon>
        <taxon>Paenarthrobacter</taxon>
    </lineage>
</organism>
<keyword evidence="2" id="KW-0812">Transmembrane</keyword>
<evidence type="ECO:0000256" key="2">
    <source>
        <dbReference type="SAM" id="Phobius"/>
    </source>
</evidence>
<dbReference type="InterPro" id="IPR002881">
    <property type="entry name" value="DUF58"/>
</dbReference>
<evidence type="ECO:0000259" key="3">
    <source>
        <dbReference type="Pfam" id="PF01882"/>
    </source>
</evidence>
<feature type="compositionally biased region" description="Basic and acidic residues" evidence="1">
    <location>
        <begin position="349"/>
        <end position="364"/>
    </location>
</feature>
<feature type="transmembrane region" description="Helical" evidence="2">
    <location>
        <begin position="12"/>
        <end position="33"/>
    </location>
</feature>
<dbReference type="Pfam" id="PF01882">
    <property type="entry name" value="DUF58"/>
    <property type="match status" value="1"/>
</dbReference>
<dbReference type="PANTHER" id="PTHR34351:SF1">
    <property type="entry name" value="SLR1927 PROTEIN"/>
    <property type="match status" value="1"/>
</dbReference>